<name>A0A2D4ICP0_MICLE</name>
<proteinExistence type="predicted"/>
<sequence>MHNSDILKEWTLCVHREKKYIFKKTYIVNDCFESPINSFFRFCNSLQELHNVDLLTDCSIWLLGHFAIDIFLPFVNHEWCELLHALLCTKKKKKKIMHCVLV</sequence>
<dbReference type="AlphaFoldDB" id="A0A2D4ICP0"/>
<evidence type="ECO:0000313" key="1">
    <source>
        <dbReference type="EMBL" id="LAA81973.1"/>
    </source>
</evidence>
<reference evidence="1" key="2">
    <citation type="submission" date="2017-11" db="EMBL/GenBank/DDBJ databases">
        <title>Coralsnake Venomics: Analyses of Venom Gland Transcriptomes and Proteomes of Six Brazilian Taxa.</title>
        <authorList>
            <person name="Aird S.D."/>
            <person name="Jorge da Silva N."/>
            <person name="Qiu L."/>
            <person name="Villar-Briones A."/>
            <person name="Aparecida-Saddi V."/>
            <person name="Campos-Telles M.P."/>
            <person name="Grau M."/>
            <person name="Mikheyev A.S."/>
        </authorList>
    </citation>
    <scope>NUCLEOTIDE SEQUENCE</scope>
    <source>
        <tissue evidence="1">Venom_gland</tissue>
    </source>
</reference>
<dbReference type="EMBL" id="IACK01094016">
    <property type="protein sequence ID" value="LAA81973.1"/>
    <property type="molecule type" value="Transcribed_RNA"/>
</dbReference>
<protein>
    <submittedName>
        <fullName evidence="1">Uncharacterized protein</fullName>
    </submittedName>
</protein>
<organism evidence="1">
    <name type="scientific">Micrurus lemniscatus lemniscatus</name>
    <dbReference type="NCBI Taxonomy" id="129467"/>
    <lineage>
        <taxon>Eukaryota</taxon>
        <taxon>Metazoa</taxon>
        <taxon>Chordata</taxon>
        <taxon>Craniata</taxon>
        <taxon>Vertebrata</taxon>
        <taxon>Euteleostomi</taxon>
        <taxon>Lepidosauria</taxon>
        <taxon>Squamata</taxon>
        <taxon>Bifurcata</taxon>
        <taxon>Unidentata</taxon>
        <taxon>Episquamata</taxon>
        <taxon>Toxicofera</taxon>
        <taxon>Serpentes</taxon>
        <taxon>Colubroidea</taxon>
        <taxon>Elapidae</taxon>
        <taxon>Elapinae</taxon>
        <taxon>Micrurus</taxon>
    </lineage>
</organism>
<accession>A0A2D4ICP0</accession>
<reference evidence="1" key="1">
    <citation type="submission" date="2017-07" db="EMBL/GenBank/DDBJ databases">
        <authorList>
            <person name="Mikheyev A."/>
            <person name="Grau M."/>
        </authorList>
    </citation>
    <scope>NUCLEOTIDE SEQUENCE</scope>
    <source>
        <tissue evidence="1">Venom_gland</tissue>
    </source>
</reference>